<dbReference type="PANTHER" id="PTHR46481:SF10">
    <property type="entry name" value="ZINC FINGER BED DOMAIN-CONTAINING PROTEIN 39"/>
    <property type="match status" value="1"/>
</dbReference>
<organism evidence="6 7">
    <name type="scientific">Daphnia magna</name>
    <dbReference type="NCBI Taxonomy" id="35525"/>
    <lineage>
        <taxon>Eukaryota</taxon>
        <taxon>Metazoa</taxon>
        <taxon>Ecdysozoa</taxon>
        <taxon>Arthropoda</taxon>
        <taxon>Crustacea</taxon>
        <taxon>Branchiopoda</taxon>
        <taxon>Diplostraca</taxon>
        <taxon>Cladocera</taxon>
        <taxon>Anomopoda</taxon>
        <taxon>Daphniidae</taxon>
        <taxon>Daphnia</taxon>
    </lineage>
</organism>
<dbReference type="PANTHER" id="PTHR46481">
    <property type="entry name" value="ZINC FINGER BED DOMAIN-CONTAINING PROTEIN 4"/>
    <property type="match status" value="1"/>
</dbReference>
<evidence type="ECO:0000256" key="5">
    <source>
        <dbReference type="ARBA" id="ARBA00023242"/>
    </source>
</evidence>
<reference evidence="6 7" key="1">
    <citation type="journal article" date="2023" name="Nucleic Acids Res.">
        <title>The hologenome of Daphnia magna reveals possible DNA methylation and microbiome-mediated evolution of the host genome.</title>
        <authorList>
            <person name="Chaturvedi A."/>
            <person name="Li X."/>
            <person name="Dhandapani V."/>
            <person name="Marshall H."/>
            <person name="Kissane S."/>
            <person name="Cuenca-Cambronero M."/>
            <person name="Asole G."/>
            <person name="Calvet F."/>
            <person name="Ruiz-Romero M."/>
            <person name="Marangio P."/>
            <person name="Guigo R."/>
            <person name="Rago D."/>
            <person name="Mirbahai L."/>
            <person name="Eastwood N."/>
            <person name="Colbourne J.K."/>
            <person name="Zhou J."/>
            <person name="Mallon E."/>
            <person name="Orsini L."/>
        </authorList>
    </citation>
    <scope>NUCLEOTIDE SEQUENCE [LARGE SCALE GENOMIC DNA]</scope>
    <source>
        <strain evidence="6">LRV0_1</strain>
    </source>
</reference>
<dbReference type="EMBL" id="JAOYFB010000037">
    <property type="protein sequence ID" value="KAK4024123.1"/>
    <property type="molecule type" value="Genomic_DNA"/>
</dbReference>
<keyword evidence="3" id="KW-0863">Zinc-finger</keyword>
<sequence>MATIESDAETFDVFDGLVEYMNIEHLKTVHKIDPGCKRVPKKGNGSANERNGRKSMLDVELDGLCVMWLCHVFLPFRTGESKYFQKFIAALKPDYVIPSRTKLSQCLVPELANEIQEKLITILQQRDVADVVLTTDAWASCLETTVKP</sequence>
<evidence type="ECO:0000256" key="2">
    <source>
        <dbReference type="ARBA" id="ARBA00022723"/>
    </source>
</evidence>
<protein>
    <submittedName>
        <fullName evidence="6">Uncharacterized protein</fullName>
    </submittedName>
</protein>
<keyword evidence="4" id="KW-0862">Zinc</keyword>
<dbReference type="SUPFAM" id="SSF140996">
    <property type="entry name" value="Hermes dimerisation domain"/>
    <property type="match status" value="1"/>
</dbReference>
<keyword evidence="7" id="KW-1185">Reference proteome</keyword>
<evidence type="ECO:0000313" key="6">
    <source>
        <dbReference type="EMBL" id="KAK4024123.1"/>
    </source>
</evidence>
<dbReference type="Proteomes" id="UP001234178">
    <property type="component" value="Unassembled WGS sequence"/>
</dbReference>
<accession>A0ABR0AG72</accession>
<evidence type="ECO:0000256" key="3">
    <source>
        <dbReference type="ARBA" id="ARBA00022771"/>
    </source>
</evidence>
<keyword evidence="5" id="KW-0539">Nucleus</keyword>
<name>A0ABR0AG72_9CRUS</name>
<gene>
    <name evidence="6" type="ORF">OUZ56_009511</name>
</gene>
<evidence type="ECO:0000256" key="4">
    <source>
        <dbReference type="ARBA" id="ARBA00022833"/>
    </source>
</evidence>
<evidence type="ECO:0000256" key="1">
    <source>
        <dbReference type="ARBA" id="ARBA00004123"/>
    </source>
</evidence>
<comment type="caution">
    <text evidence="6">The sequence shown here is derived from an EMBL/GenBank/DDBJ whole genome shotgun (WGS) entry which is preliminary data.</text>
</comment>
<dbReference type="InterPro" id="IPR052035">
    <property type="entry name" value="ZnF_BED_domain_contain"/>
</dbReference>
<evidence type="ECO:0000313" key="7">
    <source>
        <dbReference type="Proteomes" id="UP001234178"/>
    </source>
</evidence>
<comment type="subcellular location">
    <subcellularLocation>
        <location evidence="1">Nucleus</location>
    </subcellularLocation>
</comment>
<keyword evidence="2" id="KW-0479">Metal-binding</keyword>
<proteinExistence type="predicted"/>